<feature type="transmembrane region" description="Helical" evidence="7">
    <location>
        <begin position="350"/>
        <end position="371"/>
    </location>
</feature>
<evidence type="ECO:0000313" key="9">
    <source>
        <dbReference type="Proteomes" id="UP000321129"/>
    </source>
</evidence>
<accession>A0A5C6UPZ5</accession>
<dbReference type="Proteomes" id="UP000321129">
    <property type="component" value="Unassembled WGS sequence"/>
</dbReference>
<dbReference type="Pfam" id="PF13440">
    <property type="entry name" value="Polysacc_synt_3"/>
    <property type="match status" value="1"/>
</dbReference>
<dbReference type="GO" id="GO:0005886">
    <property type="term" value="C:plasma membrane"/>
    <property type="evidence" value="ECO:0007669"/>
    <property type="project" value="UniProtKB-SubCell"/>
</dbReference>
<dbReference type="InterPro" id="IPR050833">
    <property type="entry name" value="Poly_Biosynth_Transport"/>
</dbReference>
<dbReference type="PANTHER" id="PTHR30250">
    <property type="entry name" value="PST FAMILY PREDICTED COLANIC ACID TRANSPORTER"/>
    <property type="match status" value="1"/>
</dbReference>
<feature type="transmembrane region" description="Helical" evidence="7">
    <location>
        <begin position="195"/>
        <end position="217"/>
    </location>
</feature>
<dbReference type="CDD" id="cd13127">
    <property type="entry name" value="MATE_tuaB_like"/>
    <property type="match status" value="1"/>
</dbReference>
<proteinExistence type="inferred from homology"/>
<keyword evidence="6 7" id="KW-0472">Membrane</keyword>
<evidence type="ECO:0000256" key="3">
    <source>
        <dbReference type="ARBA" id="ARBA00022475"/>
    </source>
</evidence>
<comment type="caution">
    <text evidence="8">The sequence shown here is derived from an EMBL/GenBank/DDBJ whole genome shotgun (WGS) entry which is preliminary data.</text>
</comment>
<feature type="transmembrane region" description="Helical" evidence="7">
    <location>
        <begin position="470"/>
        <end position="492"/>
    </location>
</feature>
<organism evidence="8 9">
    <name type="scientific">Flavisphingopyxis soli</name>
    <dbReference type="NCBI Taxonomy" id="2601267"/>
    <lineage>
        <taxon>Bacteria</taxon>
        <taxon>Pseudomonadati</taxon>
        <taxon>Pseudomonadota</taxon>
        <taxon>Alphaproteobacteria</taxon>
        <taxon>Sphingomonadales</taxon>
        <taxon>Sphingopyxidaceae</taxon>
        <taxon>Flavisphingopyxis</taxon>
    </lineage>
</organism>
<evidence type="ECO:0000313" key="8">
    <source>
        <dbReference type="EMBL" id="TXC74226.1"/>
    </source>
</evidence>
<dbReference type="EMBL" id="VOPY01000001">
    <property type="protein sequence ID" value="TXC74226.1"/>
    <property type="molecule type" value="Genomic_DNA"/>
</dbReference>
<keyword evidence="3" id="KW-1003">Cell membrane</keyword>
<dbReference type="RefSeq" id="WP_147122164.1">
    <property type="nucleotide sequence ID" value="NZ_VOPY01000001.1"/>
</dbReference>
<feature type="transmembrane region" description="Helical" evidence="7">
    <location>
        <begin position="229"/>
        <end position="249"/>
    </location>
</feature>
<comment type="subcellular location">
    <subcellularLocation>
        <location evidence="1">Cell membrane</location>
        <topology evidence="1">Multi-pass membrane protein</topology>
    </subcellularLocation>
</comment>
<feature type="transmembrane region" description="Helical" evidence="7">
    <location>
        <begin position="166"/>
        <end position="189"/>
    </location>
</feature>
<feature type="transmembrane region" description="Helical" evidence="7">
    <location>
        <begin position="104"/>
        <end position="130"/>
    </location>
</feature>
<protein>
    <submittedName>
        <fullName evidence="8">Lipopolysaccharide biosynthesis protein</fullName>
    </submittedName>
</protein>
<gene>
    <name evidence="8" type="ORF">FSZ31_05835</name>
</gene>
<keyword evidence="5 7" id="KW-1133">Transmembrane helix</keyword>
<evidence type="ECO:0000256" key="7">
    <source>
        <dbReference type="SAM" id="Phobius"/>
    </source>
</evidence>
<feature type="transmembrane region" description="Helical" evidence="7">
    <location>
        <begin position="136"/>
        <end position="154"/>
    </location>
</feature>
<feature type="transmembrane region" description="Helical" evidence="7">
    <location>
        <begin position="68"/>
        <end position="92"/>
    </location>
</feature>
<keyword evidence="9" id="KW-1185">Reference proteome</keyword>
<evidence type="ECO:0000256" key="1">
    <source>
        <dbReference type="ARBA" id="ARBA00004651"/>
    </source>
</evidence>
<evidence type="ECO:0000256" key="2">
    <source>
        <dbReference type="ARBA" id="ARBA00007430"/>
    </source>
</evidence>
<evidence type="ECO:0000256" key="5">
    <source>
        <dbReference type="ARBA" id="ARBA00022989"/>
    </source>
</evidence>
<feature type="transmembrane region" description="Helical" evidence="7">
    <location>
        <begin position="309"/>
        <end position="330"/>
    </location>
</feature>
<evidence type="ECO:0000256" key="6">
    <source>
        <dbReference type="ARBA" id="ARBA00023136"/>
    </source>
</evidence>
<feature type="transmembrane region" description="Helical" evidence="7">
    <location>
        <begin position="407"/>
        <end position="427"/>
    </location>
</feature>
<sequence length="519" mass="56117">MSVELDEVPDRDAINQEALATDHLMADLGKRTRRGGAIAIGAQVTRLAIQFATLAILARLLLPDDFGVIAMAAAITAFVAMFSELGLAAATVQRTEIDQDTVSGLFLINLGMGLAVMLAVIALAPLAAWFFDDPRVLNVIIAMALPVPLLAASRQHAALLQRGMRWAALEVTTIVAQAVAALVAIGIAWQTDLGYWALVAQSWTAGLLTFGLLWLACPWRPSRVRDWSQVRGALAFGLHLTGFQFLNYFHRQFDDLLVGHRWGSIELGFYNRAYMLLLLPTHVINGPIGSAVIPALSRMQDDPARWRRTFLDALGLITIIGVGISAVFTATAEPLVAFIFGPGWEKSGEIFALLSLSLFVAAPMNSVGWIYVSLGETRRMMQWALLTTPVWIGAFLLGLPYGAKGVAATYSVAVWCLALPCFAYAAAKAPLRLREMTAVLVPLIASGIVASAAIWWTMGDWIAAQGPIGLFAGGAACAAIYGVLVALLVAWLDRYSSLKQRMLALITPYTTRLRRSRTL</sequence>
<dbReference type="PANTHER" id="PTHR30250:SF10">
    <property type="entry name" value="LIPOPOLYSACCHARIDE BIOSYNTHESIS PROTEIN WZXC"/>
    <property type="match status" value="1"/>
</dbReference>
<feature type="transmembrane region" description="Helical" evidence="7">
    <location>
        <begin position="37"/>
        <end position="62"/>
    </location>
</feature>
<reference evidence="8 9" key="1">
    <citation type="submission" date="2019-08" db="EMBL/GenBank/DDBJ databases">
        <title>Sphingorhabdus soil sp. nov., isolated from arctic soil.</title>
        <authorList>
            <person name="Liu Y."/>
        </authorList>
    </citation>
    <scope>NUCLEOTIDE SEQUENCE [LARGE SCALE GENOMIC DNA]</scope>
    <source>
        <strain evidence="8 9">D-2Q-5-6</strain>
    </source>
</reference>
<keyword evidence="4 7" id="KW-0812">Transmembrane</keyword>
<feature type="transmembrane region" description="Helical" evidence="7">
    <location>
        <begin position="439"/>
        <end position="458"/>
    </location>
</feature>
<name>A0A5C6UPZ5_9SPHN</name>
<feature type="transmembrane region" description="Helical" evidence="7">
    <location>
        <begin position="269"/>
        <end position="297"/>
    </location>
</feature>
<comment type="similarity">
    <text evidence="2">Belongs to the polysaccharide synthase family.</text>
</comment>
<dbReference type="OrthoDB" id="7605542at2"/>
<evidence type="ECO:0000256" key="4">
    <source>
        <dbReference type="ARBA" id="ARBA00022692"/>
    </source>
</evidence>
<dbReference type="AlphaFoldDB" id="A0A5C6UPZ5"/>
<feature type="transmembrane region" description="Helical" evidence="7">
    <location>
        <begin position="383"/>
        <end position="401"/>
    </location>
</feature>